<dbReference type="Gene3D" id="3.40.50.300">
    <property type="entry name" value="P-loop containing nucleotide triphosphate hydrolases"/>
    <property type="match status" value="1"/>
</dbReference>
<comment type="caution">
    <text evidence="1">The sequence shown here is derived from an EMBL/GenBank/DDBJ whole genome shotgun (WGS) entry which is preliminary data.</text>
</comment>
<evidence type="ECO:0008006" key="3">
    <source>
        <dbReference type="Google" id="ProtNLM"/>
    </source>
</evidence>
<sequence length="369" mass="41355">MSVDHWHFPRPVLAQEYIASFERGLSAARGLFARRRMGKTEFLCKDLIPAAESAGYQAAYINLWDNQDDPGSALVAALQQAASPKGVSKVLADLRRPVRKLKAGARLPGLGEGTLEADLGTEPGAPIPLLTQAMQQLDKKRKKLLLVIDEAQVLAGKKNSVFAHALRAALDIRKDFIKVIFAGSSETTLRSMFARPSEPFYNWAGLEPFQLLGYEFVQAMVHKVNEVTRKPLSMEDATHAFQELRNTPEFFRRFLNQYLANPLAGAASALDTVKQQVYGDQDFERQWQELLPADRAVLEMIAMGGKDLFGSEARTRMAAILGLDEPVKRSTPQNALSRLMNKNLVTRLEHGRYQFEDESFADWVRHRDT</sequence>
<dbReference type="PANTHER" id="PTHR34301">
    <property type="entry name" value="DNA-BINDING PROTEIN-RELATED"/>
    <property type="match status" value="1"/>
</dbReference>
<keyword evidence="2" id="KW-1185">Reference proteome</keyword>
<evidence type="ECO:0000313" key="1">
    <source>
        <dbReference type="EMBL" id="GIZ53090.1"/>
    </source>
</evidence>
<protein>
    <recommendedName>
        <fullName evidence="3">AAA domain-containing protein</fullName>
    </recommendedName>
</protein>
<dbReference type="Proteomes" id="UP000887222">
    <property type="component" value="Unassembled WGS sequence"/>
</dbReference>
<dbReference type="RefSeq" id="WP_220809512.1">
    <property type="nucleotide sequence ID" value="NZ_BPMK01000014.1"/>
</dbReference>
<dbReference type="PANTHER" id="PTHR34301:SF8">
    <property type="entry name" value="ATPASE DOMAIN-CONTAINING PROTEIN"/>
    <property type="match status" value="1"/>
</dbReference>
<dbReference type="SUPFAM" id="SSF52540">
    <property type="entry name" value="P-loop containing nucleoside triphosphate hydrolases"/>
    <property type="match status" value="1"/>
</dbReference>
<evidence type="ECO:0000313" key="2">
    <source>
        <dbReference type="Proteomes" id="UP000887222"/>
    </source>
</evidence>
<organism evidence="1 2">
    <name type="scientific">Noviherbaspirillum aridicola</name>
    <dbReference type="NCBI Taxonomy" id="2849687"/>
    <lineage>
        <taxon>Bacteria</taxon>
        <taxon>Pseudomonadati</taxon>
        <taxon>Pseudomonadota</taxon>
        <taxon>Betaproteobacteria</taxon>
        <taxon>Burkholderiales</taxon>
        <taxon>Oxalobacteraceae</taxon>
        <taxon>Noviherbaspirillum</taxon>
    </lineage>
</organism>
<proteinExistence type="predicted"/>
<dbReference type="InterPro" id="IPR027417">
    <property type="entry name" value="P-loop_NTPase"/>
</dbReference>
<gene>
    <name evidence="1" type="ORF">NCCP691_31040</name>
</gene>
<dbReference type="EMBL" id="BPMK01000014">
    <property type="protein sequence ID" value="GIZ53090.1"/>
    <property type="molecule type" value="Genomic_DNA"/>
</dbReference>
<reference evidence="1 2" key="1">
    <citation type="journal article" date="2022" name="Int. J. Syst. Evol. Microbiol.">
        <title>Noviherbaspirillum aridicola sp. nov., isolated from an arid soil in Pakistan.</title>
        <authorList>
            <person name="Khan I.U."/>
            <person name="Saqib M."/>
            <person name="Amin A."/>
            <person name="Hussain F."/>
            <person name="Li L."/>
            <person name="Liu Y.H."/>
            <person name="Fang B.Z."/>
            <person name="Ahmed I."/>
            <person name="Li W.J."/>
        </authorList>
    </citation>
    <scope>NUCLEOTIDE SEQUENCE [LARGE SCALE GENOMIC DNA]</scope>
    <source>
        <strain evidence="1 2">NCCP-691</strain>
    </source>
</reference>
<accession>A0ABQ4Q8F2</accession>
<name>A0ABQ4Q8F2_9BURK</name>